<dbReference type="InterPro" id="IPR011335">
    <property type="entry name" value="Restrct_endonuc-II-like"/>
</dbReference>
<evidence type="ECO:0000256" key="1">
    <source>
        <dbReference type="SAM" id="Phobius"/>
    </source>
</evidence>
<dbReference type="Proteomes" id="UP000006804">
    <property type="component" value="Chromosome"/>
</dbReference>
<reference evidence="3 4" key="1">
    <citation type="submission" date="2010-11" db="EMBL/GenBank/DDBJ databases">
        <title>The complete genome of Thermotoga thermarum DSM 5069.</title>
        <authorList>
            <consortium name="US DOE Joint Genome Institute (JGI-PGF)"/>
            <person name="Lucas S."/>
            <person name="Copeland A."/>
            <person name="Lapidus A."/>
            <person name="Bruce D."/>
            <person name="Goodwin L."/>
            <person name="Pitluck S."/>
            <person name="Kyrpides N."/>
            <person name="Mavromatis K."/>
            <person name="Ivanova N."/>
            <person name="Zeytun A."/>
            <person name="Brettin T."/>
            <person name="Detter J.C."/>
            <person name="Tapia R."/>
            <person name="Han C."/>
            <person name="Land M."/>
            <person name="Hauser L."/>
            <person name="Markowitz V."/>
            <person name="Cheng J.-F."/>
            <person name="Hugenholtz P."/>
            <person name="Woyke T."/>
            <person name="Wu D."/>
            <person name="Spring S."/>
            <person name="Schroeder M."/>
            <person name="Brambilla E."/>
            <person name="Klenk H.-P."/>
            <person name="Eisen J.A."/>
        </authorList>
    </citation>
    <scope>NUCLEOTIDE SEQUENCE [LARGE SCALE GENOMIC DNA]</scope>
    <source>
        <strain evidence="3 4">DSM 5069</strain>
    </source>
</reference>
<dbReference type="HOGENOM" id="CLU_1642305_0_0_0"/>
<dbReference type="GO" id="GO:0015666">
    <property type="term" value="F:restriction endodeoxyribonuclease activity"/>
    <property type="evidence" value="ECO:0007669"/>
    <property type="project" value="TreeGrafter"/>
</dbReference>
<evidence type="ECO:0000313" key="4">
    <source>
        <dbReference type="Proteomes" id="UP000006804"/>
    </source>
</evidence>
<proteinExistence type="predicted"/>
<feature type="transmembrane region" description="Helical" evidence="1">
    <location>
        <begin position="6"/>
        <end position="25"/>
    </location>
</feature>
<dbReference type="KEGG" id="tta:Theth_0868"/>
<dbReference type="PANTHER" id="PTHR30015">
    <property type="entry name" value="MRR RESTRICTION SYSTEM PROTEIN"/>
    <property type="match status" value="1"/>
</dbReference>
<keyword evidence="4" id="KW-1185">Reference proteome</keyword>
<dbReference type="GO" id="GO:0009307">
    <property type="term" value="P:DNA restriction-modification system"/>
    <property type="evidence" value="ECO:0007669"/>
    <property type="project" value="InterPro"/>
</dbReference>
<dbReference type="SUPFAM" id="SSF52980">
    <property type="entry name" value="Restriction endonuclease-like"/>
    <property type="match status" value="1"/>
</dbReference>
<keyword evidence="1" id="KW-0812">Transmembrane</keyword>
<keyword evidence="1" id="KW-0472">Membrane</keyword>
<dbReference type="Gene3D" id="3.40.1350.10">
    <property type="match status" value="1"/>
</dbReference>
<keyword evidence="3" id="KW-0378">Hydrolase</keyword>
<organism evidence="3 4">
    <name type="scientific">Pseudothermotoga thermarum DSM 5069</name>
    <dbReference type="NCBI Taxonomy" id="688269"/>
    <lineage>
        <taxon>Bacteria</taxon>
        <taxon>Thermotogati</taxon>
        <taxon>Thermotogota</taxon>
        <taxon>Thermotogae</taxon>
        <taxon>Thermotogales</taxon>
        <taxon>Thermotogaceae</taxon>
        <taxon>Pseudothermotoga</taxon>
    </lineage>
</organism>
<name>F7YYD1_9THEM</name>
<evidence type="ECO:0000313" key="3">
    <source>
        <dbReference type="EMBL" id="AEH50952.1"/>
    </source>
</evidence>
<dbReference type="PANTHER" id="PTHR30015:SF6">
    <property type="entry name" value="SLL1429 PROTEIN"/>
    <property type="match status" value="1"/>
</dbReference>
<dbReference type="AlphaFoldDB" id="F7YYD1"/>
<dbReference type="EMBL" id="CP002351">
    <property type="protein sequence ID" value="AEH50952.1"/>
    <property type="molecule type" value="Genomic_DNA"/>
</dbReference>
<keyword evidence="1" id="KW-1133">Transmembrane helix</keyword>
<dbReference type="OrthoDB" id="37737at2"/>
<keyword evidence="3" id="KW-0540">Nuclease</keyword>
<protein>
    <submittedName>
        <fullName evidence="3">Restriction endonuclease</fullName>
    </submittedName>
</protein>
<dbReference type="InterPro" id="IPR052906">
    <property type="entry name" value="Type_IV_Methyl-Rstrct_Enzyme"/>
</dbReference>
<feature type="domain" description="Restriction endonuclease type IV Mrr" evidence="2">
    <location>
        <begin position="45"/>
        <end position="155"/>
    </location>
</feature>
<dbReference type="eggNOG" id="COG1787">
    <property type="taxonomic scope" value="Bacteria"/>
</dbReference>
<gene>
    <name evidence="3" type="ORF">Theth_0868</name>
</gene>
<sequence length="161" mass="18238" precursor="true">MDWIKIVLIFLLGLFGLILIATYLARKKRIKNFRKKLEKGLNNGWEFEKFVAELFKKCGYKVTTTKGTHDFGADIIVQKRGSMVVLQAKYLSSTPSTTALDEALAAAMIYGATEIGLVTNTQLSDSLKEYARKIEETTFIKKVILIGRKELERVMNGERLI</sequence>
<dbReference type="RefSeq" id="WP_013932174.1">
    <property type="nucleotide sequence ID" value="NC_015707.1"/>
</dbReference>
<dbReference type="Pfam" id="PF04471">
    <property type="entry name" value="Mrr_cat"/>
    <property type="match status" value="1"/>
</dbReference>
<keyword evidence="3" id="KW-0255">Endonuclease</keyword>
<dbReference type="PATRIC" id="fig|688269.3.peg.892"/>
<dbReference type="GO" id="GO:0003677">
    <property type="term" value="F:DNA binding"/>
    <property type="evidence" value="ECO:0007669"/>
    <property type="project" value="InterPro"/>
</dbReference>
<dbReference type="InterPro" id="IPR011856">
    <property type="entry name" value="tRNA_endonuc-like_dom_sf"/>
</dbReference>
<dbReference type="InterPro" id="IPR007560">
    <property type="entry name" value="Restrct_endonuc_IV_Mrr"/>
</dbReference>
<dbReference type="STRING" id="688269.Theth_0868"/>
<evidence type="ECO:0000259" key="2">
    <source>
        <dbReference type="Pfam" id="PF04471"/>
    </source>
</evidence>
<accession>F7YYD1</accession>